<dbReference type="CDD" id="cd04261">
    <property type="entry name" value="AAK_AKii-LysC-BS"/>
    <property type="match status" value="1"/>
</dbReference>
<evidence type="ECO:0000256" key="8">
    <source>
        <dbReference type="ARBA" id="ARBA00022777"/>
    </source>
</evidence>
<comment type="pathway">
    <text evidence="2 14">Amino-acid biosynthesis; L-methionine biosynthesis via de novo pathway; L-homoserine from L-aspartate: step 1/3.</text>
</comment>
<dbReference type="SUPFAM" id="SSF55021">
    <property type="entry name" value="ACT-like"/>
    <property type="match status" value="2"/>
</dbReference>
<dbReference type="GO" id="GO:0005829">
    <property type="term" value="C:cytosol"/>
    <property type="evidence" value="ECO:0007669"/>
    <property type="project" value="TreeGrafter"/>
</dbReference>
<dbReference type="PRINTS" id="PR00474">
    <property type="entry name" value="GLU5KINASE"/>
</dbReference>
<evidence type="ECO:0000256" key="7">
    <source>
        <dbReference type="ARBA" id="ARBA00022741"/>
    </source>
</evidence>
<dbReference type="AlphaFoldDB" id="A0A7C3RRF9"/>
<evidence type="ECO:0000256" key="13">
    <source>
        <dbReference type="RuleBase" id="RU003448"/>
    </source>
</evidence>
<dbReference type="Gene3D" id="3.30.2130.10">
    <property type="entry name" value="VC0802-like"/>
    <property type="match status" value="1"/>
</dbReference>
<dbReference type="GO" id="GO:0009090">
    <property type="term" value="P:homoserine biosynthetic process"/>
    <property type="evidence" value="ECO:0007669"/>
    <property type="project" value="TreeGrafter"/>
</dbReference>
<feature type="binding site" evidence="12">
    <location>
        <begin position="7"/>
        <end position="10"/>
    </location>
    <ligand>
        <name>ATP</name>
        <dbReference type="ChEBI" id="CHEBI:30616"/>
    </ligand>
</feature>
<keyword evidence="8 13" id="KW-0418">Kinase</keyword>
<dbReference type="InterPro" id="IPR041740">
    <property type="entry name" value="AKii-LysC-BS"/>
</dbReference>
<feature type="domain" description="ACT" evidence="15">
    <location>
        <begin position="265"/>
        <end position="348"/>
    </location>
</feature>
<dbReference type="PROSITE" id="PS00324">
    <property type="entry name" value="ASPARTOKINASE"/>
    <property type="match status" value="1"/>
</dbReference>
<dbReference type="InterPro" id="IPR036393">
    <property type="entry name" value="AceGlu_kinase-like_sf"/>
</dbReference>
<dbReference type="InterPro" id="IPR045865">
    <property type="entry name" value="ACT-like_dom_sf"/>
</dbReference>
<evidence type="ECO:0000256" key="2">
    <source>
        <dbReference type="ARBA" id="ARBA00004986"/>
    </source>
</evidence>
<evidence type="ECO:0000256" key="9">
    <source>
        <dbReference type="ARBA" id="ARBA00022840"/>
    </source>
</evidence>
<feature type="binding site" evidence="12">
    <location>
        <position position="74"/>
    </location>
    <ligand>
        <name>substrate</name>
    </ligand>
</feature>
<feature type="binding site" evidence="12">
    <location>
        <begin position="174"/>
        <end position="175"/>
    </location>
    <ligand>
        <name>ATP</name>
        <dbReference type="ChEBI" id="CHEBI:30616"/>
    </ligand>
</feature>
<evidence type="ECO:0000256" key="4">
    <source>
        <dbReference type="ARBA" id="ARBA00010122"/>
    </source>
</evidence>
<dbReference type="FunFam" id="3.30.2130.10:FF:000002">
    <property type="entry name" value="Aspartokinase"/>
    <property type="match status" value="1"/>
</dbReference>
<comment type="pathway">
    <text evidence="3 14">Amino-acid biosynthesis; L-threonine biosynthesis; L-threonine from L-aspartate: step 1/5.</text>
</comment>
<keyword evidence="10" id="KW-0457">Lysine biosynthesis</keyword>
<accession>A0A7C3RRF9</accession>
<name>A0A7C3RRF9_DICTH</name>
<dbReference type="CDD" id="cd04923">
    <property type="entry name" value="ACT_AK-LysC-DapG-like_2"/>
    <property type="match status" value="1"/>
</dbReference>
<dbReference type="EMBL" id="DTIN01000025">
    <property type="protein sequence ID" value="HFX13762.1"/>
    <property type="molecule type" value="Genomic_DNA"/>
</dbReference>
<evidence type="ECO:0000256" key="12">
    <source>
        <dbReference type="PIRSR" id="PIRSR000726-1"/>
    </source>
</evidence>
<dbReference type="Pfam" id="PF22468">
    <property type="entry name" value="ACT_9"/>
    <property type="match status" value="1"/>
</dbReference>
<feature type="binding site" evidence="12">
    <location>
        <position position="47"/>
    </location>
    <ligand>
        <name>substrate</name>
    </ligand>
</feature>
<dbReference type="PIRSF" id="PIRSF000726">
    <property type="entry name" value="Asp_kin"/>
    <property type="match status" value="1"/>
</dbReference>
<dbReference type="InterPro" id="IPR001057">
    <property type="entry name" value="Glu/AcGlu_kinase"/>
</dbReference>
<dbReference type="GO" id="GO:0005524">
    <property type="term" value="F:ATP binding"/>
    <property type="evidence" value="ECO:0007669"/>
    <property type="project" value="UniProtKB-KW"/>
</dbReference>
<dbReference type="Pfam" id="PF00696">
    <property type="entry name" value="AA_kinase"/>
    <property type="match status" value="1"/>
</dbReference>
<dbReference type="GO" id="GO:0009089">
    <property type="term" value="P:lysine biosynthetic process via diaminopimelate"/>
    <property type="evidence" value="ECO:0007669"/>
    <property type="project" value="UniProtKB-UniPathway"/>
</dbReference>
<protein>
    <recommendedName>
        <fullName evidence="13">Aspartokinase</fullName>
        <ecNumber evidence="13">2.7.2.4</ecNumber>
    </recommendedName>
</protein>
<evidence type="ECO:0000256" key="1">
    <source>
        <dbReference type="ARBA" id="ARBA00004766"/>
    </source>
</evidence>
<dbReference type="Gene3D" id="3.40.1160.10">
    <property type="entry name" value="Acetylglutamate kinase-like"/>
    <property type="match status" value="1"/>
</dbReference>
<keyword evidence="9 12" id="KW-0067">ATP-binding</keyword>
<dbReference type="InterPro" id="IPR001341">
    <property type="entry name" value="Asp_kinase"/>
</dbReference>
<comment type="caution">
    <text evidence="16">The sequence shown here is derived from an EMBL/GenBank/DDBJ whole genome shotgun (WGS) entry which is preliminary data.</text>
</comment>
<dbReference type="NCBIfam" id="NF005154">
    <property type="entry name" value="PRK06635.1-2"/>
    <property type="match status" value="1"/>
</dbReference>
<evidence type="ECO:0000256" key="5">
    <source>
        <dbReference type="ARBA" id="ARBA00022605"/>
    </source>
</evidence>
<proteinExistence type="inferred from homology"/>
<evidence type="ECO:0000313" key="16">
    <source>
        <dbReference type="EMBL" id="HFX13762.1"/>
    </source>
</evidence>
<dbReference type="EC" id="2.7.2.4" evidence="13"/>
<feature type="binding site" evidence="12">
    <location>
        <position position="185"/>
    </location>
    <ligand>
        <name>ATP</name>
        <dbReference type="ChEBI" id="CHEBI:30616"/>
    </ligand>
</feature>
<keyword evidence="5 14" id="KW-0028">Amino-acid biosynthesis</keyword>
<dbReference type="InterPro" id="IPR001048">
    <property type="entry name" value="Asp/Glu/Uridylate_kinase"/>
</dbReference>
<gene>
    <name evidence="16" type="ORF">ENW00_06375</name>
</gene>
<comment type="pathway">
    <text evidence="1 14">Amino-acid biosynthesis; L-lysine biosynthesis via DAP pathway; (S)-tetrahydrodipicolinate from L-aspartate: step 1/4.</text>
</comment>
<dbReference type="InterPro" id="IPR002912">
    <property type="entry name" value="ACT_dom"/>
</dbReference>
<organism evidence="16">
    <name type="scientific">Dictyoglomus thermophilum</name>
    <dbReference type="NCBI Taxonomy" id="14"/>
    <lineage>
        <taxon>Bacteria</taxon>
        <taxon>Pseudomonadati</taxon>
        <taxon>Dictyoglomota</taxon>
        <taxon>Dictyoglomia</taxon>
        <taxon>Dictyoglomales</taxon>
        <taxon>Dictyoglomaceae</taxon>
        <taxon>Dictyoglomus</taxon>
    </lineage>
</organism>
<comment type="similarity">
    <text evidence="4 13">Belongs to the aspartokinase family.</text>
</comment>
<evidence type="ECO:0000256" key="6">
    <source>
        <dbReference type="ARBA" id="ARBA00022679"/>
    </source>
</evidence>
<sequence>MSLVVQKYGGTSVGSIEKIKNVAKRIAKYYKEGHKLVVVVSAMGDTTDDLIEMAEKINPNPEPREMDFLLSSGERISAALTAMALQNLGIPAIALSGKQAGIITDNIHTKANILKIEPKRILEELEKGRVVIVAGFQGYELQKGDVTTLGRGGSDATAVALAAVLKADICEIYTDVDGIFTADPRIVPNAKKLDFISYEEMLEMAGQGAQVMQLRSVDLAATYKVPVIVRSSFNENSGTLIGEGKEVETKQKVKGIAHNKNIAKVTIVGVPDKPGIAHKIFAPLGERAINVDDIVQNVSKDGITDLSFTVPEKELQKTIEAIQEVVKEIGAKEINYDNNVGKVSIVGWGIQSTPGIAAKMFGILASAGINIEMITTSEIKITCIIRRDLVEKAVRALHDGFNLGGEE</sequence>
<dbReference type="SUPFAM" id="SSF53633">
    <property type="entry name" value="Carbamate kinase-like"/>
    <property type="match status" value="1"/>
</dbReference>
<dbReference type="NCBIfam" id="TIGR00656">
    <property type="entry name" value="asp_kin_monofn"/>
    <property type="match status" value="1"/>
</dbReference>
<evidence type="ECO:0000256" key="11">
    <source>
        <dbReference type="ARBA" id="ARBA00047872"/>
    </source>
</evidence>
<dbReference type="GO" id="GO:0004072">
    <property type="term" value="F:aspartate kinase activity"/>
    <property type="evidence" value="ECO:0007669"/>
    <property type="project" value="UniProtKB-EC"/>
</dbReference>
<evidence type="ECO:0000256" key="14">
    <source>
        <dbReference type="RuleBase" id="RU004249"/>
    </source>
</evidence>
<dbReference type="PANTHER" id="PTHR21499:SF3">
    <property type="entry name" value="ASPARTOKINASE"/>
    <property type="match status" value="1"/>
</dbReference>
<dbReference type="GO" id="GO:0009088">
    <property type="term" value="P:threonine biosynthetic process"/>
    <property type="evidence" value="ECO:0007669"/>
    <property type="project" value="UniProtKB-UniPathway"/>
</dbReference>
<dbReference type="InterPro" id="IPR018042">
    <property type="entry name" value="Aspartate_kinase_CS"/>
</dbReference>
<dbReference type="PANTHER" id="PTHR21499">
    <property type="entry name" value="ASPARTATE KINASE"/>
    <property type="match status" value="1"/>
</dbReference>
<dbReference type="InterPro" id="IPR054352">
    <property type="entry name" value="ACT_Aspartokinase"/>
</dbReference>
<dbReference type="UniPathway" id="UPA00051">
    <property type="reaction ID" value="UER00462"/>
</dbReference>
<evidence type="ECO:0000256" key="10">
    <source>
        <dbReference type="ARBA" id="ARBA00023154"/>
    </source>
</evidence>
<evidence type="ECO:0000259" key="15">
    <source>
        <dbReference type="PROSITE" id="PS51671"/>
    </source>
</evidence>
<keyword evidence="6 13" id="KW-0808">Transferase</keyword>
<dbReference type="NCBIfam" id="TIGR00657">
    <property type="entry name" value="asp_kinases"/>
    <property type="match status" value="1"/>
</dbReference>
<dbReference type="Pfam" id="PF01842">
    <property type="entry name" value="ACT"/>
    <property type="match status" value="1"/>
</dbReference>
<dbReference type="FunFam" id="3.40.1160.10:FF:000002">
    <property type="entry name" value="Aspartokinase"/>
    <property type="match status" value="1"/>
</dbReference>
<dbReference type="UniPathway" id="UPA00034">
    <property type="reaction ID" value="UER00015"/>
</dbReference>
<keyword evidence="7 12" id="KW-0547">Nucleotide-binding</keyword>
<dbReference type="PROSITE" id="PS51671">
    <property type="entry name" value="ACT"/>
    <property type="match status" value="1"/>
</dbReference>
<dbReference type="NCBIfam" id="NF005155">
    <property type="entry name" value="PRK06635.1-4"/>
    <property type="match status" value="1"/>
</dbReference>
<comment type="catalytic activity">
    <reaction evidence="11 13">
        <text>L-aspartate + ATP = 4-phospho-L-aspartate + ADP</text>
        <dbReference type="Rhea" id="RHEA:23776"/>
        <dbReference type="ChEBI" id="CHEBI:29991"/>
        <dbReference type="ChEBI" id="CHEBI:30616"/>
        <dbReference type="ChEBI" id="CHEBI:57535"/>
        <dbReference type="ChEBI" id="CHEBI:456216"/>
        <dbReference type="EC" id="2.7.2.4"/>
    </reaction>
</comment>
<dbReference type="UniPathway" id="UPA00050">
    <property type="reaction ID" value="UER00461"/>
</dbReference>
<dbReference type="InterPro" id="IPR005260">
    <property type="entry name" value="Asp_kin_monofn"/>
</dbReference>
<reference evidence="16" key="1">
    <citation type="journal article" date="2020" name="mSystems">
        <title>Genome- and Community-Level Interaction Insights into Carbon Utilization and Element Cycling Functions of Hydrothermarchaeota in Hydrothermal Sediment.</title>
        <authorList>
            <person name="Zhou Z."/>
            <person name="Liu Y."/>
            <person name="Xu W."/>
            <person name="Pan J."/>
            <person name="Luo Z.H."/>
            <person name="Li M."/>
        </authorList>
    </citation>
    <scope>NUCLEOTIDE SEQUENCE [LARGE SCALE GENOMIC DNA]</scope>
    <source>
        <strain evidence="16">SpSt-81</strain>
    </source>
</reference>
<evidence type="ECO:0000256" key="3">
    <source>
        <dbReference type="ARBA" id="ARBA00005139"/>
    </source>
</evidence>
<dbReference type="CDD" id="cd04913">
    <property type="entry name" value="ACT_AKii-LysC-BS-like_1"/>
    <property type="match status" value="1"/>
</dbReference>